<proteinExistence type="predicted"/>
<dbReference type="OrthoDB" id="6563784at2"/>
<comment type="caution">
    <text evidence="1">The sequence shown here is derived from an EMBL/GenBank/DDBJ whole genome shotgun (WGS) entry which is preliminary data.</text>
</comment>
<dbReference type="AlphaFoldDB" id="A0A2T7B902"/>
<sequence>MDAISDVLYQVERGILALAREGELRKKLRRFWFETLIDIQPATLPEALQCPLYQLRAHFSAPQARPLAAWRDEEIQGLLKEILGFYHQLSEQRFRESTANTR</sequence>
<reference evidence="1" key="1">
    <citation type="submission" date="2016-12" db="EMBL/GenBank/DDBJ databases">
        <title>Analysis of the Molecular Diversity Among Cronobacter Species Isolated from Filth Flies Using a Pan Genomic DNA Microarray.</title>
        <authorList>
            <person name="Pava-Ripoll M."/>
            <person name="Tall B."/>
            <person name="Farber J."/>
            <person name="Fanning S."/>
            <person name="Lehner A."/>
            <person name="Stephan R."/>
            <person name="Pagotto F."/>
            <person name="Iverson C."/>
            <person name="Ziobro G."/>
            <person name="Miller A."/>
            <person name="Pearson R."/>
            <person name="Yan Q."/>
            <person name="Kim M."/>
            <person name="Jeong S."/>
            <person name="Park J."/>
            <person name="Jun S."/>
            <person name="Choi H."/>
            <person name="Chung T."/>
            <person name="Yoo Y."/>
            <person name="Park E."/>
            <person name="Hwang S."/>
            <person name="Lee B."/>
            <person name="Sathyamoorthy V."/>
            <person name="Carter L."/>
            <person name="Mammel M."/>
            <person name="Jackson S."/>
            <person name="Kothary M."/>
            <person name="Patel I."/>
            <person name="Grim C."/>
            <person name="Gopinath G."/>
            <person name="Gangiredla J."/>
            <person name="Chase H."/>
        </authorList>
    </citation>
    <scope>NUCLEOTIDE SEQUENCE [LARGE SCALE GENOMIC DNA]</scope>
    <source>
        <strain evidence="1">MOD1-Sh41s</strain>
    </source>
</reference>
<dbReference type="EMBL" id="MSAG01000005">
    <property type="protein sequence ID" value="PUX25481.1"/>
    <property type="molecule type" value="Genomic_DNA"/>
</dbReference>
<accession>A0A2T7B902</accession>
<organism evidence="1">
    <name type="scientific">Cronobacter turicensis</name>
    <dbReference type="NCBI Taxonomy" id="413502"/>
    <lineage>
        <taxon>Bacteria</taxon>
        <taxon>Pseudomonadati</taxon>
        <taxon>Pseudomonadota</taxon>
        <taxon>Gammaproteobacteria</taxon>
        <taxon>Enterobacterales</taxon>
        <taxon>Enterobacteriaceae</taxon>
        <taxon>Cronobacter</taxon>
    </lineage>
</organism>
<protein>
    <submittedName>
        <fullName evidence="1">Uncharacterized protein</fullName>
    </submittedName>
</protein>
<dbReference type="RefSeq" id="WP_075197633.1">
    <property type="nucleotide sequence ID" value="NZ_CP187984.1"/>
</dbReference>
<gene>
    <name evidence="1" type="ORF">BS411_04010</name>
</gene>
<name>A0A2T7B902_9ENTR</name>
<evidence type="ECO:0000313" key="1">
    <source>
        <dbReference type="EMBL" id="PUX25481.1"/>
    </source>
</evidence>